<evidence type="ECO:0000259" key="2">
    <source>
        <dbReference type="Pfam" id="PF03061"/>
    </source>
</evidence>
<reference evidence="3" key="1">
    <citation type="submission" date="2022-03" db="EMBL/GenBank/DDBJ databases">
        <authorList>
            <person name="Woo C.Y."/>
        </authorList>
    </citation>
    <scope>NUCLEOTIDE SEQUENCE</scope>
    <source>
        <strain evidence="3">CYS-02</strain>
    </source>
</reference>
<dbReference type="Proteomes" id="UP001139447">
    <property type="component" value="Unassembled WGS sequence"/>
</dbReference>
<dbReference type="AlphaFoldDB" id="A0A9X2AM26"/>
<keyword evidence="1" id="KW-0378">Hydrolase</keyword>
<dbReference type="PANTHER" id="PTHR42856">
    <property type="entry name" value="ACYL-COENZYME A THIOESTERASE PAAI"/>
    <property type="match status" value="1"/>
</dbReference>
<dbReference type="InterPro" id="IPR006683">
    <property type="entry name" value="Thioestr_dom"/>
</dbReference>
<dbReference type="Pfam" id="PF03061">
    <property type="entry name" value="4HBT"/>
    <property type="match status" value="1"/>
</dbReference>
<dbReference type="RefSeq" id="WP_243305874.1">
    <property type="nucleotide sequence ID" value="NZ_JALGBI010000001.1"/>
</dbReference>
<dbReference type="NCBIfam" id="TIGR00369">
    <property type="entry name" value="unchar_dom_1"/>
    <property type="match status" value="1"/>
</dbReference>
<evidence type="ECO:0000313" key="3">
    <source>
        <dbReference type="EMBL" id="MCJ0763278.1"/>
    </source>
</evidence>
<evidence type="ECO:0000256" key="1">
    <source>
        <dbReference type="ARBA" id="ARBA00022801"/>
    </source>
</evidence>
<dbReference type="PANTHER" id="PTHR42856:SF1">
    <property type="entry name" value="ACYL-COENZYME A THIOESTERASE PAAI"/>
    <property type="match status" value="1"/>
</dbReference>
<comment type="caution">
    <text evidence="3">The sequence shown here is derived from an EMBL/GenBank/DDBJ whole genome shotgun (WGS) entry which is preliminary data.</text>
</comment>
<dbReference type="InterPro" id="IPR003736">
    <property type="entry name" value="PAAI_dom"/>
</dbReference>
<accession>A0A9X2AM26</accession>
<feature type="domain" description="Thioesterase" evidence="2">
    <location>
        <begin position="42"/>
        <end position="114"/>
    </location>
</feature>
<sequence>MDYPSHIPFVHAQGIELVASADGQSELRLKVRPDQENHLHLAHGGVIMTLLDVAMAQAARSSNGGASVITIEMKTTFFQPSLGVLTARGTLLHRTGRMAFAEATVFDAEGRRCAQASGTFRYVSATPKTSGD</sequence>
<dbReference type="SUPFAM" id="SSF54637">
    <property type="entry name" value="Thioesterase/thiol ester dehydrase-isomerase"/>
    <property type="match status" value="1"/>
</dbReference>
<dbReference type="InterPro" id="IPR029069">
    <property type="entry name" value="HotDog_dom_sf"/>
</dbReference>
<name>A0A9X2AM26_9BURK</name>
<dbReference type="InterPro" id="IPR052723">
    <property type="entry name" value="Acyl-CoA_thioesterase_PaaI"/>
</dbReference>
<keyword evidence="4" id="KW-1185">Reference proteome</keyword>
<dbReference type="GO" id="GO:0016289">
    <property type="term" value="F:acyl-CoA hydrolase activity"/>
    <property type="evidence" value="ECO:0007669"/>
    <property type="project" value="TreeGrafter"/>
</dbReference>
<organism evidence="3 4">
    <name type="scientific">Variovorax terrae</name>
    <dbReference type="NCBI Taxonomy" id="2923278"/>
    <lineage>
        <taxon>Bacteria</taxon>
        <taxon>Pseudomonadati</taxon>
        <taxon>Pseudomonadota</taxon>
        <taxon>Betaproteobacteria</taxon>
        <taxon>Burkholderiales</taxon>
        <taxon>Comamonadaceae</taxon>
        <taxon>Variovorax</taxon>
    </lineage>
</organism>
<gene>
    <name evidence="3" type="ORF">MMF98_08655</name>
</gene>
<evidence type="ECO:0000313" key="4">
    <source>
        <dbReference type="Proteomes" id="UP001139447"/>
    </source>
</evidence>
<proteinExistence type="predicted"/>
<dbReference type="Gene3D" id="3.10.129.10">
    <property type="entry name" value="Hotdog Thioesterase"/>
    <property type="match status" value="1"/>
</dbReference>
<dbReference type="CDD" id="cd03443">
    <property type="entry name" value="PaaI_thioesterase"/>
    <property type="match status" value="1"/>
</dbReference>
<protein>
    <submittedName>
        <fullName evidence="3">PaaI family thioesterase</fullName>
    </submittedName>
</protein>
<dbReference type="EMBL" id="JALGBI010000001">
    <property type="protein sequence ID" value="MCJ0763278.1"/>
    <property type="molecule type" value="Genomic_DNA"/>
</dbReference>